<proteinExistence type="predicted"/>
<dbReference type="EMBL" id="FNGA01000001">
    <property type="protein sequence ID" value="SDK50524.1"/>
    <property type="molecule type" value="Genomic_DNA"/>
</dbReference>
<gene>
    <name evidence="5" type="ORF">SAMN05660337_0661</name>
</gene>
<dbReference type="OrthoDB" id="21516at2"/>
<dbReference type="InterPro" id="IPR036061">
    <property type="entry name" value="CheW-like_dom_sf"/>
</dbReference>
<keyword evidence="6" id="KW-1185">Reference proteome</keyword>
<dbReference type="InterPro" id="IPR002545">
    <property type="entry name" value="CheW-lke_dom"/>
</dbReference>
<dbReference type="SMART" id="SM00260">
    <property type="entry name" value="CheW"/>
    <property type="match status" value="1"/>
</dbReference>
<name>A0A1G9CGB3_9BACT</name>
<dbReference type="STRING" id="246191.SAMN05660337_0661"/>
<dbReference type="Pfam" id="PF01584">
    <property type="entry name" value="CheW"/>
    <property type="match status" value="1"/>
</dbReference>
<dbReference type="GO" id="GO:0005829">
    <property type="term" value="C:cytosol"/>
    <property type="evidence" value="ECO:0007669"/>
    <property type="project" value="TreeGrafter"/>
</dbReference>
<evidence type="ECO:0000259" key="4">
    <source>
        <dbReference type="PROSITE" id="PS50851"/>
    </source>
</evidence>
<evidence type="ECO:0000256" key="1">
    <source>
        <dbReference type="ARBA" id="ARBA00004496"/>
    </source>
</evidence>
<dbReference type="Gene3D" id="2.40.50.180">
    <property type="entry name" value="CheA-289, Domain 4"/>
    <property type="match status" value="1"/>
</dbReference>
<dbReference type="RefSeq" id="WP_092158175.1">
    <property type="nucleotide sequence ID" value="NZ_FNGA01000001.1"/>
</dbReference>
<evidence type="ECO:0000313" key="5">
    <source>
        <dbReference type="EMBL" id="SDK50524.1"/>
    </source>
</evidence>
<sequence>MLDTCWNEIGYVGDRSCPELTKWSHCFNCPQFTQAGLSLLHREPPEGYLAENSVAVSIAKDEEVAETSGAVVFRISKEWLALSSLVFVSVLELRKIRPVPHKSGKYFKGLSSLQGQIVPVVSVRDLLGLEREYLTEEEKGFRVYSRFICLDRGLGRWIFEADEVLGVHHYFADALLDAPATVSKAPAAYTKGLFDLDEKRVSLLDEELLFEAFNRIIK</sequence>
<comment type="subcellular location">
    <subcellularLocation>
        <location evidence="1">Cytoplasm</location>
    </subcellularLocation>
</comment>
<dbReference type="AlphaFoldDB" id="A0A1G9CGB3"/>
<dbReference type="GO" id="GO:0007165">
    <property type="term" value="P:signal transduction"/>
    <property type="evidence" value="ECO:0007669"/>
    <property type="project" value="InterPro"/>
</dbReference>
<keyword evidence="3" id="KW-0963">Cytoplasm</keyword>
<evidence type="ECO:0000313" key="6">
    <source>
        <dbReference type="Proteomes" id="UP000199053"/>
    </source>
</evidence>
<dbReference type="PANTHER" id="PTHR22617">
    <property type="entry name" value="CHEMOTAXIS SENSOR HISTIDINE KINASE-RELATED"/>
    <property type="match status" value="1"/>
</dbReference>
<dbReference type="Proteomes" id="UP000199053">
    <property type="component" value="Unassembled WGS sequence"/>
</dbReference>
<evidence type="ECO:0000256" key="3">
    <source>
        <dbReference type="ARBA" id="ARBA00022490"/>
    </source>
</evidence>
<accession>A0A1G9CGB3</accession>
<organism evidence="5 6">
    <name type="scientific">Maridesulfovibrio ferrireducens</name>
    <dbReference type="NCBI Taxonomy" id="246191"/>
    <lineage>
        <taxon>Bacteria</taxon>
        <taxon>Pseudomonadati</taxon>
        <taxon>Thermodesulfobacteriota</taxon>
        <taxon>Desulfovibrionia</taxon>
        <taxon>Desulfovibrionales</taxon>
        <taxon>Desulfovibrionaceae</taxon>
        <taxon>Maridesulfovibrio</taxon>
    </lineage>
</organism>
<dbReference type="SUPFAM" id="SSF50341">
    <property type="entry name" value="CheW-like"/>
    <property type="match status" value="1"/>
</dbReference>
<reference evidence="6" key="1">
    <citation type="submission" date="2016-10" db="EMBL/GenBank/DDBJ databases">
        <authorList>
            <person name="Varghese N."/>
            <person name="Submissions S."/>
        </authorList>
    </citation>
    <scope>NUCLEOTIDE SEQUENCE [LARGE SCALE GENOMIC DNA]</scope>
    <source>
        <strain evidence="6">DSM 16995</strain>
    </source>
</reference>
<dbReference type="PANTHER" id="PTHR22617:SF45">
    <property type="entry name" value="CHEMOTAXIS PROTEIN CHEW"/>
    <property type="match status" value="1"/>
</dbReference>
<dbReference type="InterPro" id="IPR039315">
    <property type="entry name" value="CheW"/>
</dbReference>
<dbReference type="Gene3D" id="2.30.30.40">
    <property type="entry name" value="SH3 Domains"/>
    <property type="match status" value="1"/>
</dbReference>
<evidence type="ECO:0000256" key="2">
    <source>
        <dbReference type="ARBA" id="ARBA00021483"/>
    </source>
</evidence>
<protein>
    <recommendedName>
        <fullName evidence="2">Chemotaxis protein CheW</fullName>
    </recommendedName>
</protein>
<dbReference type="PROSITE" id="PS50851">
    <property type="entry name" value="CHEW"/>
    <property type="match status" value="1"/>
</dbReference>
<dbReference type="GO" id="GO:0006935">
    <property type="term" value="P:chemotaxis"/>
    <property type="evidence" value="ECO:0007669"/>
    <property type="project" value="InterPro"/>
</dbReference>
<feature type="domain" description="CheW-like" evidence="4">
    <location>
        <begin position="67"/>
        <end position="215"/>
    </location>
</feature>